<comment type="caution">
    <text evidence="4">The sequence shown here is derived from an EMBL/GenBank/DDBJ whole genome shotgun (WGS) entry which is preliminary data.</text>
</comment>
<dbReference type="InterPro" id="IPR036380">
    <property type="entry name" value="Isochorismatase-like_sf"/>
</dbReference>
<dbReference type="InterPro" id="IPR050272">
    <property type="entry name" value="Isochorismatase-like_hydrls"/>
</dbReference>
<dbReference type="PANTHER" id="PTHR43540:SF1">
    <property type="entry name" value="ISOCHORISMATASE HYDROLASE"/>
    <property type="match status" value="1"/>
</dbReference>
<dbReference type="PANTHER" id="PTHR43540">
    <property type="entry name" value="PEROXYUREIDOACRYLATE/UREIDOACRYLATE AMIDOHYDROLASE-RELATED"/>
    <property type="match status" value="1"/>
</dbReference>
<dbReference type="EMBL" id="MWZD01000017">
    <property type="protein sequence ID" value="PRI11361.1"/>
    <property type="molecule type" value="Genomic_DNA"/>
</dbReference>
<dbReference type="GO" id="GO:0016787">
    <property type="term" value="F:hydrolase activity"/>
    <property type="evidence" value="ECO:0007669"/>
    <property type="project" value="UniProtKB-KW"/>
</dbReference>
<feature type="region of interest" description="Disordered" evidence="2">
    <location>
        <begin position="1"/>
        <end position="26"/>
    </location>
</feature>
<keyword evidence="5" id="KW-1185">Reference proteome</keyword>
<keyword evidence="1" id="KW-0378">Hydrolase</keyword>
<name>A0A2S9QP38_9MICO</name>
<evidence type="ECO:0000259" key="3">
    <source>
        <dbReference type="Pfam" id="PF00857"/>
    </source>
</evidence>
<feature type="domain" description="Isochorismatase-like" evidence="3">
    <location>
        <begin position="59"/>
        <end position="252"/>
    </location>
</feature>
<evidence type="ECO:0000313" key="4">
    <source>
        <dbReference type="EMBL" id="PRI11361.1"/>
    </source>
</evidence>
<protein>
    <submittedName>
        <fullName evidence="4">Isochorismatase</fullName>
    </submittedName>
</protein>
<sequence length="279" mass="29051">MSSPGLPTPDSTPDSTADSSPGTAGEITDADIDALAERYYGTIGAVGYADPLPLDPADTVLVVVDAQQHIAKPAIRASLTAAGLYEPGVEPVLDAIEARTRAAAANIGEVLAACRAIGIRAVHVGIQALLPGAEDTGALHRAGGMLYPPGSAASEFLPEAAPATGEIVLTKTCSGIHVGTRIDQVLRNLGADKVVMAGFYTDQCISASVRDLADIGYRVSLIEDAMGAMSPQRHRNALESIRKLYANSETTAEFVARAGALAERSRGRRGGWLTGRHRR</sequence>
<evidence type="ECO:0000256" key="2">
    <source>
        <dbReference type="SAM" id="MobiDB-lite"/>
    </source>
</evidence>
<proteinExistence type="predicted"/>
<dbReference type="OrthoDB" id="9794942at2"/>
<dbReference type="Pfam" id="PF00857">
    <property type="entry name" value="Isochorismatase"/>
    <property type="match status" value="1"/>
</dbReference>
<dbReference type="SUPFAM" id="SSF52499">
    <property type="entry name" value="Isochorismatase-like hydrolases"/>
    <property type="match status" value="1"/>
</dbReference>
<reference evidence="4 5" key="1">
    <citation type="journal article" date="2017" name="New Microbes New Infect">
        <title>Genome sequence of 'Leucobacter massiliensis' sp. nov. isolated from human pharynx after travel to the 2014 Hajj.</title>
        <authorList>
            <person name="Leangapichart T."/>
            <person name="Gautret P."/>
            <person name="Nguyen T.T."/>
            <person name="Armstrong N."/>
            <person name="Rolain J.M."/>
        </authorList>
    </citation>
    <scope>NUCLEOTIDE SEQUENCE [LARGE SCALE GENOMIC DNA]</scope>
    <source>
        <strain evidence="4 5">122RC15</strain>
    </source>
</reference>
<evidence type="ECO:0000313" key="5">
    <source>
        <dbReference type="Proteomes" id="UP000238650"/>
    </source>
</evidence>
<dbReference type="CDD" id="cd00431">
    <property type="entry name" value="cysteine_hydrolases"/>
    <property type="match status" value="1"/>
</dbReference>
<dbReference type="Gene3D" id="3.40.50.850">
    <property type="entry name" value="Isochorismatase-like"/>
    <property type="match status" value="1"/>
</dbReference>
<dbReference type="Proteomes" id="UP000238650">
    <property type="component" value="Unassembled WGS sequence"/>
</dbReference>
<accession>A0A2S9QP38</accession>
<feature type="compositionally biased region" description="Low complexity" evidence="2">
    <location>
        <begin position="1"/>
        <end position="23"/>
    </location>
</feature>
<dbReference type="AlphaFoldDB" id="A0A2S9QP38"/>
<gene>
    <name evidence="4" type="ORF">B4915_09175</name>
</gene>
<dbReference type="InterPro" id="IPR000868">
    <property type="entry name" value="Isochorismatase-like_dom"/>
</dbReference>
<evidence type="ECO:0000256" key="1">
    <source>
        <dbReference type="ARBA" id="ARBA00022801"/>
    </source>
</evidence>
<organism evidence="4 5">
    <name type="scientific">Leucobacter massiliensis</name>
    <dbReference type="NCBI Taxonomy" id="1686285"/>
    <lineage>
        <taxon>Bacteria</taxon>
        <taxon>Bacillati</taxon>
        <taxon>Actinomycetota</taxon>
        <taxon>Actinomycetes</taxon>
        <taxon>Micrococcales</taxon>
        <taxon>Microbacteriaceae</taxon>
        <taxon>Leucobacter</taxon>
    </lineage>
</organism>